<sequence>MTFKPLVLAASAALFLSPALSAPLWAADVTSNYAEPPAYNEPAAGPTDWTGAYAGVHGGLTSPKLNPFDGGKGMNLGVHGGYNADVGGAVVGGELDYSYLGDADVKVNGGKLNERHRIAAKAKAGVPLDQTLIYGTGGLAMTNYRDHGGVSGPDGWKPGLLLGAGIEQKLTSNISARVEYDYVMTSGVRSFTAGTESKRDVHDHSITAGIDYKF</sequence>
<protein>
    <submittedName>
        <fullName evidence="8">Porin family protein</fullName>
    </submittedName>
</protein>
<dbReference type="Proteomes" id="UP000287687">
    <property type="component" value="Unassembled WGS sequence"/>
</dbReference>
<dbReference type="OrthoDB" id="9815357at2"/>
<evidence type="ECO:0000313" key="8">
    <source>
        <dbReference type="EMBL" id="RWX75414.1"/>
    </source>
</evidence>
<dbReference type="Pfam" id="PF13505">
    <property type="entry name" value="OMP_b-brl"/>
    <property type="match status" value="1"/>
</dbReference>
<gene>
    <name evidence="8" type="ORF">EPK99_17055</name>
</gene>
<dbReference type="InterPro" id="IPR027385">
    <property type="entry name" value="Beta-barrel_OMP"/>
</dbReference>
<dbReference type="InterPro" id="IPR051692">
    <property type="entry name" value="OMP-like"/>
</dbReference>
<reference evidence="8 9" key="1">
    <citation type="submission" date="2019-01" db="EMBL/GenBank/DDBJ databases">
        <title>The draft genome of Rhizobium sp. 24NR.</title>
        <authorList>
            <person name="Liu L."/>
            <person name="Liang L."/>
            <person name="Shi S."/>
            <person name="Xu L."/>
            <person name="Wang X."/>
            <person name="Li L."/>
            <person name="Zhang X."/>
        </authorList>
    </citation>
    <scope>NUCLEOTIDE SEQUENCE [LARGE SCALE GENOMIC DNA]</scope>
    <source>
        <strain evidence="8 9">24NR</strain>
    </source>
</reference>
<comment type="caution">
    <text evidence="8">The sequence shown here is derived from an EMBL/GenBank/DDBJ whole genome shotgun (WGS) entry which is preliminary data.</text>
</comment>
<evidence type="ECO:0000256" key="1">
    <source>
        <dbReference type="ARBA" id="ARBA00004442"/>
    </source>
</evidence>
<dbReference type="SUPFAM" id="SSF56925">
    <property type="entry name" value="OMPA-like"/>
    <property type="match status" value="1"/>
</dbReference>
<comment type="subcellular location">
    <subcellularLocation>
        <location evidence="1">Cell outer membrane</location>
    </subcellularLocation>
</comment>
<dbReference type="AlphaFoldDB" id="A0A444LCJ6"/>
<name>A0A444LCJ6_9HYPH</name>
<feature type="chain" id="PRO_5019377809" evidence="6">
    <location>
        <begin position="27"/>
        <end position="214"/>
    </location>
</feature>
<dbReference type="InterPro" id="IPR011250">
    <property type="entry name" value="OMP/PagP_B-barrel"/>
</dbReference>
<keyword evidence="3" id="KW-0472">Membrane</keyword>
<proteinExistence type="inferred from homology"/>
<comment type="similarity">
    <text evidence="5">Belongs to the Omp25/RopB family.</text>
</comment>
<dbReference type="Gene3D" id="2.40.160.20">
    <property type="match status" value="1"/>
</dbReference>
<keyword evidence="2 6" id="KW-0732">Signal</keyword>
<dbReference type="RefSeq" id="WP_128444300.1">
    <property type="nucleotide sequence ID" value="NZ_SBIP01000004.1"/>
</dbReference>
<evidence type="ECO:0000256" key="4">
    <source>
        <dbReference type="ARBA" id="ARBA00023237"/>
    </source>
</evidence>
<evidence type="ECO:0000256" key="3">
    <source>
        <dbReference type="ARBA" id="ARBA00023136"/>
    </source>
</evidence>
<dbReference type="PANTHER" id="PTHR34001">
    <property type="entry name" value="BLL7405 PROTEIN"/>
    <property type="match status" value="1"/>
</dbReference>
<evidence type="ECO:0000256" key="2">
    <source>
        <dbReference type="ARBA" id="ARBA00022729"/>
    </source>
</evidence>
<evidence type="ECO:0000313" key="9">
    <source>
        <dbReference type="Proteomes" id="UP000287687"/>
    </source>
</evidence>
<keyword evidence="4" id="KW-0998">Cell outer membrane</keyword>
<evidence type="ECO:0000256" key="6">
    <source>
        <dbReference type="SAM" id="SignalP"/>
    </source>
</evidence>
<keyword evidence="9" id="KW-1185">Reference proteome</keyword>
<accession>A0A444LCJ6</accession>
<organism evidence="8 9">
    <name type="scientific">Neorhizobium lilium</name>
    <dbReference type="NCBI Taxonomy" id="2503024"/>
    <lineage>
        <taxon>Bacteria</taxon>
        <taxon>Pseudomonadati</taxon>
        <taxon>Pseudomonadota</taxon>
        <taxon>Alphaproteobacteria</taxon>
        <taxon>Hyphomicrobiales</taxon>
        <taxon>Rhizobiaceae</taxon>
        <taxon>Rhizobium/Agrobacterium group</taxon>
        <taxon>Neorhizobium</taxon>
    </lineage>
</organism>
<dbReference type="EMBL" id="SBIP01000004">
    <property type="protein sequence ID" value="RWX75414.1"/>
    <property type="molecule type" value="Genomic_DNA"/>
</dbReference>
<evidence type="ECO:0000256" key="5">
    <source>
        <dbReference type="ARBA" id="ARBA00038306"/>
    </source>
</evidence>
<feature type="signal peptide" evidence="6">
    <location>
        <begin position="1"/>
        <end position="26"/>
    </location>
</feature>
<dbReference type="PANTHER" id="PTHR34001:SF3">
    <property type="entry name" value="BLL7405 PROTEIN"/>
    <property type="match status" value="1"/>
</dbReference>
<evidence type="ECO:0000259" key="7">
    <source>
        <dbReference type="Pfam" id="PF13505"/>
    </source>
</evidence>
<dbReference type="GO" id="GO:0009279">
    <property type="term" value="C:cell outer membrane"/>
    <property type="evidence" value="ECO:0007669"/>
    <property type="project" value="UniProtKB-SubCell"/>
</dbReference>
<feature type="domain" description="Outer membrane protein beta-barrel" evidence="7">
    <location>
        <begin position="46"/>
        <end position="214"/>
    </location>
</feature>